<dbReference type="Pfam" id="PF04205">
    <property type="entry name" value="FMN_bind"/>
    <property type="match status" value="1"/>
</dbReference>
<gene>
    <name evidence="9" type="ORF">COA96_02155</name>
</gene>
<evidence type="ECO:0000313" key="9">
    <source>
        <dbReference type="EMBL" id="PCJ27987.1"/>
    </source>
</evidence>
<evidence type="ECO:0000259" key="8">
    <source>
        <dbReference type="PROSITE" id="PS51379"/>
    </source>
</evidence>
<evidence type="ECO:0000256" key="5">
    <source>
        <dbReference type="ARBA" id="ARBA00023004"/>
    </source>
</evidence>
<dbReference type="PROSITE" id="PS51379">
    <property type="entry name" value="4FE4S_FER_2"/>
    <property type="match status" value="1"/>
</dbReference>
<evidence type="ECO:0000256" key="7">
    <source>
        <dbReference type="SAM" id="Phobius"/>
    </source>
</evidence>
<feature type="transmembrane region" description="Helical" evidence="7">
    <location>
        <begin position="432"/>
        <end position="452"/>
    </location>
</feature>
<evidence type="ECO:0000256" key="1">
    <source>
        <dbReference type="ARBA" id="ARBA00022448"/>
    </source>
</evidence>
<dbReference type="EMBL" id="NVVJ01000004">
    <property type="protein sequence ID" value="PCJ27987.1"/>
    <property type="molecule type" value="Genomic_DNA"/>
</dbReference>
<evidence type="ECO:0000313" key="10">
    <source>
        <dbReference type="Proteomes" id="UP000218327"/>
    </source>
</evidence>
<keyword evidence="1" id="KW-0813">Transport</keyword>
<dbReference type="InterPro" id="IPR017896">
    <property type="entry name" value="4Fe4S_Fe-S-bd"/>
</dbReference>
<keyword evidence="7" id="KW-0472">Membrane</keyword>
<dbReference type="Pfam" id="PF12801">
    <property type="entry name" value="Fer4_5"/>
    <property type="match status" value="2"/>
</dbReference>
<dbReference type="PANTHER" id="PTHR30176">
    <property type="entry name" value="FERREDOXIN-TYPE PROTEIN NAPH"/>
    <property type="match status" value="1"/>
</dbReference>
<feature type="transmembrane region" description="Helical" evidence="7">
    <location>
        <begin position="525"/>
        <end position="551"/>
    </location>
</feature>
<keyword evidence="6" id="KW-0411">Iron-sulfur</keyword>
<sequence>MSFRSSAKNPLLQIVRYFLFVLTAAALSSPMSYGQAGLSDDELQLLKEVMPAAQSFSEKSGEPPVYKAFGEVPDSGEAPLIGYLFETPDYPPEEIGYSAPIQVLVGMDMEGILTGIKVLFYRESYKSIRGDFLATERFPNQFKGMSVSDGFKVGRDVDGVSRATLTSWATSRGIRNAARRVARAYLTDSEYAANAGSGTTALQLLEKLSWEDMKESGLVKEFVITLGDLTELNLSIAFMGQEGLGEILVGAADYSRADREASSRVTNGNMILVGIDGNASVPFRQERLAVMQGEDVYVIERRRFVYVGSADEGKIAGHVRFAGAMVLDEAIDLAQPFTILYDTGVEVASFEDIAQIEYQLPPLALALAEGRPVPPEFLPEVPRTFPDFSEFEEETVLESLIYNTQWSEVAALLVLFALVMTAFLRKNSTIRWVTLTYTLFYLGFYNGTFLSVSHITNSLKLGPSMFLTDLPLMLIIVFTIVTTLFWGRVFCSSLCPFGALQDFLTRFVPRKWQRELPQAIHDKALYIKYGILATLIVTALTFSELSIFQYFEPFGTIFYQSQSVLLWAILIGFLLASSMVSRFYCRYACPLGAALGLTALISPWRIQRVQQCQVCKVCERACPTGAIRGADIDFKECVRCDVCETKLIAKAGVCKHSVEDVQARHKTWQPVTVS</sequence>
<dbReference type="InterPro" id="IPR017900">
    <property type="entry name" value="4Fe4S_Fe_S_CS"/>
</dbReference>
<evidence type="ECO:0000256" key="4">
    <source>
        <dbReference type="ARBA" id="ARBA00022982"/>
    </source>
</evidence>
<dbReference type="GO" id="GO:0005886">
    <property type="term" value="C:plasma membrane"/>
    <property type="evidence" value="ECO:0007669"/>
    <property type="project" value="TreeGrafter"/>
</dbReference>
<keyword evidence="2" id="KW-0004">4Fe-4S</keyword>
<keyword evidence="7" id="KW-1133">Transmembrane helix</keyword>
<evidence type="ECO:0000256" key="3">
    <source>
        <dbReference type="ARBA" id="ARBA00022723"/>
    </source>
</evidence>
<evidence type="ECO:0000256" key="2">
    <source>
        <dbReference type="ARBA" id="ARBA00022485"/>
    </source>
</evidence>
<dbReference type="GO" id="GO:0051539">
    <property type="term" value="F:4 iron, 4 sulfur cluster binding"/>
    <property type="evidence" value="ECO:0007669"/>
    <property type="project" value="UniProtKB-KW"/>
</dbReference>
<dbReference type="SMART" id="SM00900">
    <property type="entry name" value="FMN_bind"/>
    <property type="match status" value="1"/>
</dbReference>
<name>A0A2A5B8U5_9GAMM</name>
<proteinExistence type="predicted"/>
<evidence type="ECO:0000256" key="6">
    <source>
        <dbReference type="ARBA" id="ARBA00023014"/>
    </source>
</evidence>
<dbReference type="Proteomes" id="UP000218327">
    <property type="component" value="Unassembled WGS sequence"/>
</dbReference>
<keyword evidence="3" id="KW-0479">Metal-binding</keyword>
<comment type="caution">
    <text evidence="9">The sequence shown here is derived from an EMBL/GenBank/DDBJ whole genome shotgun (WGS) entry which is preliminary data.</text>
</comment>
<keyword evidence="7" id="KW-0812">Transmembrane</keyword>
<organism evidence="9 10">
    <name type="scientific">SAR86 cluster bacterium</name>
    <dbReference type="NCBI Taxonomy" id="2030880"/>
    <lineage>
        <taxon>Bacteria</taxon>
        <taxon>Pseudomonadati</taxon>
        <taxon>Pseudomonadota</taxon>
        <taxon>Gammaproteobacteria</taxon>
        <taxon>SAR86 cluster</taxon>
    </lineage>
</organism>
<feature type="transmembrane region" description="Helical" evidence="7">
    <location>
        <begin position="406"/>
        <end position="425"/>
    </location>
</feature>
<feature type="domain" description="4Fe-4S ferredoxin-type" evidence="8">
    <location>
        <begin position="602"/>
        <end position="632"/>
    </location>
</feature>
<dbReference type="AlphaFoldDB" id="A0A2A5B8U5"/>
<dbReference type="InterPro" id="IPR051684">
    <property type="entry name" value="Electron_Trans/Redox"/>
</dbReference>
<dbReference type="PANTHER" id="PTHR30176:SF3">
    <property type="entry name" value="FERREDOXIN-TYPE PROTEIN NAPH"/>
    <property type="match status" value="1"/>
</dbReference>
<feature type="transmembrane region" description="Helical" evidence="7">
    <location>
        <begin position="472"/>
        <end position="504"/>
    </location>
</feature>
<dbReference type="PROSITE" id="PS00198">
    <property type="entry name" value="4FE4S_FER_1"/>
    <property type="match status" value="1"/>
</dbReference>
<accession>A0A2A5B8U5</accession>
<keyword evidence="4" id="KW-0249">Electron transport</keyword>
<dbReference type="InterPro" id="IPR007329">
    <property type="entry name" value="FMN-bd"/>
</dbReference>
<keyword evidence="5" id="KW-0408">Iron</keyword>
<protein>
    <recommendedName>
        <fullName evidence="8">4Fe-4S ferredoxin-type domain-containing protein</fullName>
    </recommendedName>
</protein>
<reference evidence="10" key="1">
    <citation type="submission" date="2017-08" db="EMBL/GenBank/DDBJ databases">
        <title>A dynamic microbial community with high functional redundancy inhabits the cold, oxic subseafloor aquifer.</title>
        <authorList>
            <person name="Tully B.J."/>
            <person name="Wheat C.G."/>
            <person name="Glazer B.T."/>
            <person name="Huber J.A."/>
        </authorList>
    </citation>
    <scope>NUCLEOTIDE SEQUENCE [LARGE SCALE GENOMIC DNA]</scope>
</reference>
<feature type="transmembrane region" description="Helical" evidence="7">
    <location>
        <begin position="557"/>
        <end position="575"/>
    </location>
</feature>
<dbReference type="GO" id="GO:0046872">
    <property type="term" value="F:metal ion binding"/>
    <property type="evidence" value="ECO:0007669"/>
    <property type="project" value="UniProtKB-KW"/>
</dbReference>
<dbReference type="GO" id="GO:0010181">
    <property type="term" value="F:FMN binding"/>
    <property type="evidence" value="ECO:0007669"/>
    <property type="project" value="InterPro"/>
</dbReference>
<dbReference type="SUPFAM" id="SSF54862">
    <property type="entry name" value="4Fe-4S ferredoxins"/>
    <property type="match status" value="1"/>
</dbReference>